<protein>
    <recommendedName>
        <fullName evidence="5">ATPase V1 complex subunit H C-terminal domain-containing protein</fullName>
    </recommendedName>
</protein>
<dbReference type="OrthoDB" id="10263554at2759"/>
<dbReference type="EMBL" id="MU129120">
    <property type="protein sequence ID" value="KAF9506205.1"/>
    <property type="molecule type" value="Genomic_DNA"/>
</dbReference>
<dbReference type="GO" id="GO:0000329">
    <property type="term" value="C:fungal-type vacuole membrane"/>
    <property type="evidence" value="ECO:0007669"/>
    <property type="project" value="TreeGrafter"/>
</dbReference>
<evidence type="ECO:0000256" key="4">
    <source>
        <dbReference type="ARBA" id="ARBA00023065"/>
    </source>
</evidence>
<keyword evidence="2" id="KW-0813">Transport</keyword>
<reference evidence="6" key="1">
    <citation type="journal article" date="2020" name="Nat. Commun.">
        <title>Large-scale genome sequencing of mycorrhizal fungi provides insights into the early evolution of symbiotic traits.</title>
        <authorList>
            <person name="Miyauchi S."/>
            <person name="Kiss E."/>
            <person name="Kuo A."/>
            <person name="Drula E."/>
            <person name="Kohler A."/>
            <person name="Sanchez-Garcia M."/>
            <person name="Morin E."/>
            <person name="Andreopoulos B."/>
            <person name="Barry K.W."/>
            <person name="Bonito G."/>
            <person name="Buee M."/>
            <person name="Carver A."/>
            <person name="Chen C."/>
            <person name="Cichocki N."/>
            <person name="Clum A."/>
            <person name="Culley D."/>
            <person name="Crous P.W."/>
            <person name="Fauchery L."/>
            <person name="Girlanda M."/>
            <person name="Hayes R.D."/>
            <person name="Keri Z."/>
            <person name="LaButti K."/>
            <person name="Lipzen A."/>
            <person name="Lombard V."/>
            <person name="Magnuson J."/>
            <person name="Maillard F."/>
            <person name="Murat C."/>
            <person name="Nolan M."/>
            <person name="Ohm R.A."/>
            <person name="Pangilinan J."/>
            <person name="Pereira M.F."/>
            <person name="Perotto S."/>
            <person name="Peter M."/>
            <person name="Pfister S."/>
            <person name="Riley R."/>
            <person name="Sitrit Y."/>
            <person name="Stielow J.B."/>
            <person name="Szollosi G."/>
            <person name="Zifcakova L."/>
            <person name="Stursova M."/>
            <person name="Spatafora J.W."/>
            <person name="Tedersoo L."/>
            <person name="Vaario L.M."/>
            <person name="Yamada A."/>
            <person name="Yan M."/>
            <person name="Wang P."/>
            <person name="Xu J."/>
            <person name="Bruns T."/>
            <person name="Baldrian P."/>
            <person name="Vilgalys R."/>
            <person name="Dunand C."/>
            <person name="Henrissat B."/>
            <person name="Grigoriev I.V."/>
            <person name="Hibbett D."/>
            <person name="Nagy L.G."/>
            <person name="Martin F.M."/>
        </authorList>
    </citation>
    <scope>NUCLEOTIDE SEQUENCE</scope>
    <source>
        <strain evidence="6">UP504</strain>
    </source>
</reference>
<dbReference type="Proteomes" id="UP000886523">
    <property type="component" value="Unassembled WGS sequence"/>
</dbReference>
<sequence length="339" mass="38202">LPLFMQSAKPDPDHTYGPLLRGLETRDESAQLKALQLLTISLGEESTDLQNPQIQPLLPVVATLLQSSSPKARDVAVQFLEALLSRPESRNAVWAQARIMKSLIDIAKSNVSPQMNYQVAFCFWILSFDPEIARVISKKYDIVNVLTKVAKTAVKEKVIRVIVATFRNLLAHAPQENLPFMLVAQLLPFIRNLLSRKWADEEILEDLQFLRDELTKGFESLSTYDEYVSELASGHLSWSPVHESESFWRENAAKLNENDHKQLRVLVQLILASQDPTVLAVAAHDLGKYVKYSESGKRLITELGGKAKVMELMAHENPDVRFQALVTVQRLVSHAWAAQ</sequence>
<proteinExistence type="inferred from homology"/>
<evidence type="ECO:0000256" key="2">
    <source>
        <dbReference type="ARBA" id="ARBA00022448"/>
    </source>
</evidence>
<dbReference type="Pfam" id="PF03224">
    <property type="entry name" value="V-ATPase_H_N"/>
    <property type="match status" value="1"/>
</dbReference>
<feature type="domain" description="ATPase V1 complex subunit H C-terminal" evidence="5">
    <location>
        <begin position="221"/>
        <end position="336"/>
    </location>
</feature>
<dbReference type="Pfam" id="PF11698">
    <property type="entry name" value="V-ATPase_H_C"/>
    <property type="match status" value="1"/>
</dbReference>
<dbReference type="Gene3D" id="1.25.40.150">
    <property type="entry name" value="V-type ATPase, subunit H, C-terminal domain"/>
    <property type="match status" value="1"/>
</dbReference>
<name>A0A9P6AJ04_9AGAM</name>
<keyword evidence="7" id="KW-1185">Reference proteome</keyword>
<evidence type="ECO:0000259" key="5">
    <source>
        <dbReference type="Pfam" id="PF11698"/>
    </source>
</evidence>
<dbReference type="SUPFAM" id="SSF48371">
    <property type="entry name" value="ARM repeat"/>
    <property type="match status" value="1"/>
</dbReference>
<evidence type="ECO:0000313" key="7">
    <source>
        <dbReference type="Proteomes" id="UP000886523"/>
    </source>
</evidence>
<accession>A0A9P6AJ04</accession>
<gene>
    <name evidence="6" type="ORF">BS47DRAFT_1305568</name>
</gene>
<dbReference type="InterPro" id="IPR011989">
    <property type="entry name" value="ARM-like"/>
</dbReference>
<evidence type="ECO:0000256" key="3">
    <source>
        <dbReference type="ARBA" id="ARBA00022781"/>
    </source>
</evidence>
<evidence type="ECO:0000256" key="1">
    <source>
        <dbReference type="ARBA" id="ARBA00008613"/>
    </source>
</evidence>
<dbReference type="InterPro" id="IPR016024">
    <property type="entry name" value="ARM-type_fold"/>
</dbReference>
<keyword evidence="4" id="KW-0406">Ion transport</keyword>
<dbReference type="InterPro" id="IPR038497">
    <property type="entry name" value="ATPase_V1-cplx_hsu_C_sf"/>
</dbReference>
<feature type="non-terminal residue" evidence="6">
    <location>
        <position position="1"/>
    </location>
</feature>
<dbReference type="PANTHER" id="PTHR10698">
    <property type="entry name" value="V-TYPE PROTON ATPASE SUBUNIT H"/>
    <property type="match status" value="1"/>
</dbReference>
<dbReference type="GO" id="GO:0046961">
    <property type="term" value="F:proton-transporting ATPase activity, rotational mechanism"/>
    <property type="evidence" value="ECO:0007669"/>
    <property type="project" value="InterPro"/>
</dbReference>
<comment type="similarity">
    <text evidence="1">Belongs to the V-ATPase H subunit family.</text>
</comment>
<keyword evidence="3" id="KW-0375">Hydrogen ion transport</keyword>
<dbReference type="Gene3D" id="1.25.10.10">
    <property type="entry name" value="Leucine-rich Repeat Variant"/>
    <property type="match status" value="1"/>
</dbReference>
<dbReference type="PANTHER" id="PTHR10698:SF0">
    <property type="entry name" value="V-TYPE PROTON ATPASE SUBUNIT H"/>
    <property type="match status" value="1"/>
</dbReference>
<dbReference type="InterPro" id="IPR011987">
    <property type="entry name" value="ATPase_V1-cplx_hsu_C"/>
</dbReference>
<organism evidence="6 7">
    <name type="scientific">Hydnum rufescens UP504</name>
    <dbReference type="NCBI Taxonomy" id="1448309"/>
    <lineage>
        <taxon>Eukaryota</taxon>
        <taxon>Fungi</taxon>
        <taxon>Dikarya</taxon>
        <taxon>Basidiomycota</taxon>
        <taxon>Agaricomycotina</taxon>
        <taxon>Agaricomycetes</taxon>
        <taxon>Cantharellales</taxon>
        <taxon>Hydnaceae</taxon>
        <taxon>Hydnum</taxon>
    </lineage>
</organism>
<evidence type="ECO:0000313" key="6">
    <source>
        <dbReference type="EMBL" id="KAF9506205.1"/>
    </source>
</evidence>
<comment type="caution">
    <text evidence="6">The sequence shown here is derived from an EMBL/GenBank/DDBJ whole genome shotgun (WGS) entry which is preliminary data.</text>
</comment>
<dbReference type="GO" id="GO:0000221">
    <property type="term" value="C:vacuolar proton-transporting V-type ATPase, V1 domain"/>
    <property type="evidence" value="ECO:0007669"/>
    <property type="project" value="InterPro"/>
</dbReference>
<dbReference type="AlphaFoldDB" id="A0A9P6AJ04"/>
<dbReference type="InterPro" id="IPR004908">
    <property type="entry name" value="ATPase_V1-cplx_hsu"/>
</dbReference>